<feature type="compositionally biased region" description="Low complexity" evidence="1">
    <location>
        <begin position="206"/>
        <end position="229"/>
    </location>
</feature>
<sequence length="274" mass="29955">MSAAAVSTHPFQPGLAVLTAEQRENYKTLTARRKEWLTELAPDFDKRTRADARGLAFSILLSGEGDPKQAMMLAVEQISARQALQDQLGRNLFLSSEADPPVDPPVIQQVQAQPHIQPSQFVAPHPPQLATIQESNPQLGPLQESNIIPPAQVLEQPKDKDKAKRVDSDSDDAKPKKMKAKRNKKRAPKKMTHSSSTDSDSDSDSDSSGSSSDSSFHSSSSSEDSSSWDSDNDRKKRGSDIKWEKGKVNSSAFGALPVPDKIAAKVQKNKFIDL</sequence>
<evidence type="ECO:0000313" key="3">
    <source>
        <dbReference type="Proteomes" id="UP000077684"/>
    </source>
</evidence>
<dbReference type="Proteomes" id="UP000077684">
    <property type="component" value="Unassembled WGS sequence"/>
</dbReference>
<dbReference type="AlphaFoldDB" id="A0A8X7MQH3"/>
<reference evidence="2" key="1">
    <citation type="submission" date="2016-04" db="EMBL/GenBank/DDBJ databases">
        <authorList>
            <person name="Nguyen H.D."/>
            <person name="Samba Siva P."/>
            <person name="Cullis J."/>
            <person name="Levesque C.A."/>
            <person name="Hambleton S."/>
        </authorList>
    </citation>
    <scope>NUCLEOTIDE SEQUENCE</scope>
    <source>
        <strain evidence="2">DAOMC 236426</strain>
    </source>
</reference>
<dbReference type="EMBL" id="LWDE02000749">
    <property type="protein sequence ID" value="KAE8245273.1"/>
    <property type="molecule type" value="Genomic_DNA"/>
</dbReference>
<proteinExistence type="predicted"/>
<name>A0A8X7MQH3_9BASI</name>
<reference evidence="2" key="2">
    <citation type="journal article" date="2019" name="IMA Fungus">
        <title>Genome sequencing and comparison of five Tilletia species to identify candidate genes for the detection of regulated species infecting wheat.</title>
        <authorList>
            <person name="Nguyen H.D.T."/>
            <person name="Sultana T."/>
            <person name="Kesanakurti P."/>
            <person name="Hambleton S."/>
        </authorList>
    </citation>
    <scope>NUCLEOTIDE SEQUENCE</scope>
    <source>
        <strain evidence="2">DAOMC 236426</strain>
    </source>
</reference>
<feature type="region of interest" description="Disordered" evidence="1">
    <location>
        <begin position="151"/>
        <end position="255"/>
    </location>
</feature>
<gene>
    <name evidence="2" type="ORF">A4X06_0g5756</name>
</gene>
<evidence type="ECO:0000313" key="2">
    <source>
        <dbReference type="EMBL" id="KAE8245273.1"/>
    </source>
</evidence>
<organism evidence="2 3">
    <name type="scientific">Tilletia controversa</name>
    <name type="common">dwarf bunt fungus</name>
    <dbReference type="NCBI Taxonomy" id="13291"/>
    <lineage>
        <taxon>Eukaryota</taxon>
        <taxon>Fungi</taxon>
        <taxon>Dikarya</taxon>
        <taxon>Basidiomycota</taxon>
        <taxon>Ustilaginomycotina</taxon>
        <taxon>Exobasidiomycetes</taxon>
        <taxon>Tilletiales</taxon>
        <taxon>Tilletiaceae</taxon>
        <taxon>Tilletia</taxon>
    </lineage>
</organism>
<feature type="compositionally biased region" description="Basic residues" evidence="1">
    <location>
        <begin position="176"/>
        <end position="192"/>
    </location>
</feature>
<accession>A0A8X7MQH3</accession>
<keyword evidence="3" id="KW-1185">Reference proteome</keyword>
<comment type="caution">
    <text evidence="2">The sequence shown here is derived from an EMBL/GenBank/DDBJ whole genome shotgun (WGS) entry which is preliminary data.</text>
</comment>
<protein>
    <submittedName>
        <fullName evidence="2">Uncharacterized protein</fullName>
    </submittedName>
</protein>
<feature type="compositionally biased region" description="Basic and acidic residues" evidence="1">
    <location>
        <begin position="156"/>
        <end position="175"/>
    </location>
</feature>
<evidence type="ECO:0000256" key="1">
    <source>
        <dbReference type="SAM" id="MobiDB-lite"/>
    </source>
</evidence>
<feature type="compositionally biased region" description="Basic and acidic residues" evidence="1">
    <location>
        <begin position="231"/>
        <end position="247"/>
    </location>
</feature>